<evidence type="ECO:0000256" key="6">
    <source>
        <dbReference type="SAM" id="MobiDB-lite"/>
    </source>
</evidence>
<dbReference type="InterPro" id="IPR011990">
    <property type="entry name" value="TPR-like_helical_dom_sf"/>
</dbReference>
<comment type="subunit">
    <text evidence="4">Binds to mitochondrial small subunit 15S rRNA.</text>
</comment>
<keyword evidence="2" id="KW-0677">Repeat</keyword>
<dbReference type="PANTHER" id="PTHR47447:SF17">
    <property type="entry name" value="OS12G0638900 PROTEIN"/>
    <property type="match status" value="1"/>
</dbReference>
<evidence type="ECO:0000256" key="2">
    <source>
        <dbReference type="ARBA" id="ARBA00022737"/>
    </source>
</evidence>
<reference evidence="7" key="1">
    <citation type="journal article" date="2020" name="Fungal Divers.">
        <title>Resolving the Mortierellaceae phylogeny through synthesis of multi-gene phylogenetics and phylogenomics.</title>
        <authorList>
            <person name="Vandepol N."/>
            <person name="Liber J."/>
            <person name="Desiro A."/>
            <person name="Na H."/>
            <person name="Kennedy M."/>
            <person name="Barry K."/>
            <person name="Grigoriev I.V."/>
            <person name="Miller A.N."/>
            <person name="O'Donnell K."/>
            <person name="Stajich J.E."/>
            <person name="Bonito G."/>
        </authorList>
    </citation>
    <scope>NUCLEOTIDE SEQUENCE</scope>
    <source>
        <strain evidence="7">KOD948</strain>
    </source>
</reference>
<feature type="region of interest" description="Disordered" evidence="6">
    <location>
        <begin position="39"/>
        <end position="72"/>
    </location>
</feature>
<feature type="compositionally biased region" description="Basic and acidic residues" evidence="6">
    <location>
        <begin position="410"/>
        <end position="421"/>
    </location>
</feature>
<evidence type="ECO:0000256" key="3">
    <source>
        <dbReference type="ARBA" id="ARBA00044493"/>
    </source>
</evidence>
<dbReference type="InterPro" id="IPR002885">
    <property type="entry name" value="PPR_rpt"/>
</dbReference>
<dbReference type="OrthoDB" id="185373at2759"/>
<comment type="caution">
    <text evidence="7">The sequence shown here is derived from an EMBL/GenBank/DDBJ whole genome shotgun (WGS) entry which is preliminary data.</text>
</comment>
<dbReference type="AlphaFoldDB" id="A0A9P6PPS2"/>
<dbReference type="Pfam" id="PF13812">
    <property type="entry name" value="PPR_3"/>
    <property type="match status" value="2"/>
</dbReference>
<dbReference type="NCBIfam" id="TIGR00756">
    <property type="entry name" value="PPR"/>
    <property type="match status" value="1"/>
</dbReference>
<proteinExistence type="inferred from homology"/>
<dbReference type="Proteomes" id="UP000726737">
    <property type="component" value="Unassembled WGS sequence"/>
</dbReference>
<keyword evidence="8" id="KW-1185">Reference proteome</keyword>
<evidence type="ECO:0000256" key="1">
    <source>
        <dbReference type="ARBA" id="ARBA00006192"/>
    </source>
</evidence>
<comment type="function">
    <text evidence="3">Regulates mitochondrial small subunit maturation by controlling 15S rRNA 5'-end processing. Localizes to the 5' precursor of the 15S rRNA in a position that is subsequently occupied by mS47 in the mature yeast mtSSU. Uses structure and sequence-specific RNA recognition, binding to a single-stranded region of the precursor and specifically recognizing bases -6 to -1. The exchange of Ccm1 for mS47 is coupled to the irreversible removal of precursor rRNA that is accompanied by conformational changes of the mitoribosomal proteins uS5m and mS26. These conformational changes signal completion of 5'-end rRNA processing through protection of the mature 5'-end of the 15S rRNA and stabilization of mS47. The removal of the 5' precursor together with the dissociation of Ccm1 may be catalyzed by the 5'-3' exoribonuclease Pet127. Involved in the specific removal of group I introns in mitochondrial encoded transcripts.</text>
</comment>
<gene>
    <name evidence="7" type="ORF">BG011_008851</name>
</gene>
<evidence type="ECO:0000256" key="5">
    <source>
        <dbReference type="PROSITE-ProRule" id="PRU00708"/>
    </source>
</evidence>
<sequence length="540" mass="61473">MASYSATTQRACTQILTRVRLVAPPLICKRHQSTFSFFSRSQDNPPAHIQTSNTQLHQPSAKPSSLANPNALKTSPSFSNAAPLLEAIQNKDQDTAWMVYSALSRANQLSSLLPIHFTLLLRSIRPANPLRFYKTEADQLIERLEQVWAEMLQCKIQPDVNDYTARLELFVATRQFQLVDQTWTQMRKQFGPDAGNVSKTSSALDDGRLIQPTLYTFNLVLQSCVFRKNIDLAMETMKLMKRAGVKPDNMSWDYILQIHTAKKNWAAVESTFRSAFIATAATGSSYHYALPPGQHDTTKNLMVIPLGQRAKSLHGGVLMPPNHRNNNQDNQDKLIPTIQNVHTLFSYYAHTRDLEDLRAMFDSHVRLFGIVPTTRTYNEMIKYAFLMRRDEDAVDLFKELVQIGQNIDRVQQEKGHGDHEVPGVPGDDMDASSGSDIQQQADLARRASSPSSPIPMQVCGPDFKTFSVLINNELIASRNRWGRAWRWIQIMQKDYGFEPSDTMFRRTLASMKRRRANEATVQTVRDNWQQVLTRIAERSR</sequence>
<organism evidence="7 8">
    <name type="scientific">Mortierella polycephala</name>
    <dbReference type="NCBI Taxonomy" id="41804"/>
    <lineage>
        <taxon>Eukaryota</taxon>
        <taxon>Fungi</taxon>
        <taxon>Fungi incertae sedis</taxon>
        <taxon>Mucoromycota</taxon>
        <taxon>Mortierellomycotina</taxon>
        <taxon>Mortierellomycetes</taxon>
        <taxon>Mortierellales</taxon>
        <taxon>Mortierellaceae</taxon>
        <taxon>Mortierella</taxon>
    </lineage>
</organism>
<dbReference type="EMBL" id="JAAAJA010000753">
    <property type="protein sequence ID" value="KAG0249879.1"/>
    <property type="molecule type" value="Genomic_DNA"/>
</dbReference>
<evidence type="ECO:0000313" key="7">
    <source>
        <dbReference type="EMBL" id="KAG0249879.1"/>
    </source>
</evidence>
<evidence type="ECO:0000313" key="8">
    <source>
        <dbReference type="Proteomes" id="UP000726737"/>
    </source>
</evidence>
<feature type="repeat" description="PPR" evidence="5">
    <location>
        <begin position="213"/>
        <end position="247"/>
    </location>
</feature>
<accession>A0A9P6PPS2</accession>
<feature type="compositionally biased region" description="Polar residues" evidence="6">
    <location>
        <begin position="432"/>
        <end position="441"/>
    </location>
</feature>
<name>A0A9P6PPS2_9FUNG</name>
<dbReference type="Gene3D" id="1.25.40.10">
    <property type="entry name" value="Tetratricopeptide repeat domain"/>
    <property type="match status" value="2"/>
</dbReference>
<dbReference type="PROSITE" id="PS51375">
    <property type="entry name" value="PPR"/>
    <property type="match status" value="1"/>
</dbReference>
<feature type="region of interest" description="Disordered" evidence="6">
    <location>
        <begin position="409"/>
        <end position="454"/>
    </location>
</feature>
<dbReference type="PANTHER" id="PTHR47447">
    <property type="entry name" value="OS03G0856100 PROTEIN"/>
    <property type="match status" value="1"/>
</dbReference>
<comment type="similarity">
    <text evidence="1">Belongs to the CCM1 family.</text>
</comment>
<evidence type="ECO:0000256" key="4">
    <source>
        <dbReference type="ARBA" id="ARBA00044511"/>
    </source>
</evidence>
<protein>
    <submittedName>
        <fullName evidence="7">Uncharacterized protein</fullName>
    </submittedName>
</protein>